<dbReference type="InterPro" id="IPR011032">
    <property type="entry name" value="GroES-like_sf"/>
</dbReference>
<dbReference type="Pfam" id="PF08240">
    <property type="entry name" value="ADH_N"/>
    <property type="match status" value="1"/>
</dbReference>
<gene>
    <name evidence="9" type="ORF">ENL71_02180</name>
</gene>
<evidence type="ECO:0000256" key="4">
    <source>
        <dbReference type="ARBA" id="ARBA00022833"/>
    </source>
</evidence>
<comment type="caution">
    <text evidence="9">The sequence shown here is derived from an EMBL/GenBank/DDBJ whole genome shotgun (WGS) entry which is preliminary data.</text>
</comment>
<sequence>METMKAIVLEKPKVLKMEIRNRPVIADDEVLVAVKCVGICGSDVHYYEHGKIGRYVVEKPLILGHEASGEVVSIGKNVKKFNIGDRVVIEPGRTCGKCEYCKNGRYNLCPDVKFLATPPVDGALCEYLAVREDYLFKVPNDVDYDIATLVEPLSVGIHGAMRGNVKVGDKVLILGLGPVGLLTILAVKAFGASQVIAVDVQPLRLEAAKELGATHVINAKESNYKQLILEATGNTGPDITFETAGSKDTNKIAFEITKRGGRIVLIGLLAESEVPININSVVDNEYNVYGVFRYANTYNKSIEVLSCNLEKVKKLVTHRFKLDEAAQAFEFVRENKDKCIKAVIVVSNSV</sequence>
<evidence type="ECO:0000256" key="6">
    <source>
        <dbReference type="ARBA" id="ARBA00023027"/>
    </source>
</evidence>
<evidence type="ECO:0000313" key="9">
    <source>
        <dbReference type="EMBL" id="HHS01331.1"/>
    </source>
</evidence>
<dbReference type="InterPro" id="IPR045306">
    <property type="entry name" value="SDH-like"/>
</dbReference>
<dbReference type="FunFam" id="3.40.50.720:FF:000068">
    <property type="entry name" value="Sorbitol dehydrogenase"/>
    <property type="match status" value="1"/>
</dbReference>
<dbReference type="PANTHER" id="PTHR43161:SF9">
    <property type="entry name" value="SORBITOL DEHYDROGENASE"/>
    <property type="match status" value="1"/>
</dbReference>
<dbReference type="GO" id="GO:0008270">
    <property type="term" value="F:zinc ion binding"/>
    <property type="evidence" value="ECO:0007669"/>
    <property type="project" value="InterPro"/>
</dbReference>
<dbReference type="Pfam" id="PF00107">
    <property type="entry name" value="ADH_zinc_N"/>
    <property type="match status" value="1"/>
</dbReference>
<name>A0A7C5YZS4_9FIRM</name>
<dbReference type="EMBL" id="DRUZ01000030">
    <property type="protein sequence ID" value="HHS01331.1"/>
    <property type="molecule type" value="Genomic_DNA"/>
</dbReference>
<dbReference type="CDD" id="cd05285">
    <property type="entry name" value="sorbitol_DH"/>
    <property type="match status" value="1"/>
</dbReference>
<keyword evidence="5" id="KW-0560">Oxidoreductase</keyword>
<keyword evidence="6" id="KW-0520">NAD</keyword>
<dbReference type="Gene3D" id="3.90.180.10">
    <property type="entry name" value="Medium-chain alcohol dehydrogenases, catalytic domain"/>
    <property type="match status" value="1"/>
</dbReference>
<dbReference type="PROSITE" id="PS00059">
    <property type="entry name" value="ADH_ZINC"/>
    <property type="match status" value="1"/>
</dbReference>
<evidence type="ECO:0000256" key="1">
    <source>
        <dbReference type="ARBA" id="ARBA00001947"/>
    </source>
</evidence>
<evidence type="ECO:0000256" key="2">
    <source>
        <dbReference type="ARBA" id="ARBA00008072"/>
    </source>
</evidence>
<dbReference type="InterPro" id="IPR036291">
    <property type="entry name" value="NAD(P)-bd_dom_sf"/>
</dbReference>
<dbReference type="Gene3D" id="3.40.50.720">
    <property type="entry name" value="NAD(P)-binding Rossmann-like Domain"/>
    <property type="match status" value="1"/>
</dbReference>
<dbReference type="SUPFAM" id="SSF51735">
    <property type="entry name" value="NAD(P)-binding Rossmann-fold domains"/>
    <property type="match status" value="1"/>
</dbReference>
<comment type="similarity">
    <text evidence="2 7">Belongs to the zinc-containing alcohol dehydrogenase family.</text>
</comment>
<dbReference type="SMART" id="SM00829">
    <property type="entry name" value="PKS_ER"/>
    <property type="match status" value="1"/>
</dbReference>
<evidence type="ECO:0000259" key="8">
    <source>
        <dbReference type="SMART" id="SM00829"/>
    </source>
</evidence>
<dbReference type="InterPro" id="IPR013149">
    <property type="entry name" value="ADH-like_C"/>
</dbReference>
<keyword evidence="3 7" id="KW-0479">Metal-binding</keyword>
<dbReference type="AlphaFoldDB" id="A0A7C5YZS4"/>
<reference evidence="9" key="1">
    <citation type="journal article" date="2020" name="mSystems">
        <title>Genome- and Community-Level Interaction Insights into Carbon Utilization and Element Cycling Functions of Hydrothermarchaeota in Hydrothermal Sediment.</title>
        <authorList>
            <person name="Zhou Z."/>
            <person name="Liu Y."/>
            <person name="Xu W."/>
            <person name="Pan J."/>
            <person name="Luo Z.H."/>
            <person name="Li M."/>
        </authorList>
    </citation>
    <scope>NUCLEOTIDE SEQUENCE [LARGE SCALE GENOMIC DNA]</scope>
    <source>
        <strain evidence="9">SpSt-102</strain>
    </source>
</reference>
<accession>A0A7C5YZS4</accession>
<organism evidence="9">
    <name type="scientific">Caldicellulosiruptor owensensis</name>
    <dbReference type="NCBI Taxonomy" id="55205"/>
    <lineage>
        <taxon>Bacteria</taxon>
        <taxon>Bacillati</taxon>
        <taxon>Bacillota</taxon>
        <taxon>Bacillota incertae sedis</taxon>
        <taxon>Caldicellulosiruptorales</taxon>
        <taxon>Caldicellulosiruptoraceae</taxon>
        <taxon>Caldicellulosiruptor</taxon>
    </lineage>
</organism>
<comment type="cofactor">
    <cofactor evidence="1 7">
        <name>Zn(2+)</name>
        <dbReference type="ChEBI" id="CHEBI:29105"/>
    </cofactor>
</comment>
<protein>
    <submittedName>
        <fullName evidence="9">NAD(P)-dependent alcohol dehydrogenase</fullName>
    </submittedName>
</protein>
<dbReference type="InterPro" id="IPR002328">
    <property type="entry name" value="ADH_Zn_CS"/>
</dbReference>
<dbReference type="SUPFAM" id="SSF50129">
    <property type="entry name" value="GroES-like"/>
    <property type="match status" value="1"/>
</dbReference>
<feature type="domain" description="Enoyl reductase (ER)" evidence="8">
    <location>
        <begin position="13"/>
        <end position="344"/>
    </location>
</feature>
<evidence type="ECO:0000256" key="5">
    <source>
        <dbReference type="ARBA" id="ARBA00023002"/>
    </source>
</evidence>
<keyword evidence="4 7" id="KW-0862">Zinc</keyword>
<evidence type="ECO:0000256" key="7">
    <source>
        <dbReference type="RuleBase" id="RU361277"/>
    </source>
</evidence>
<proteinExistence type="inferred from homology"/>
<dbReference type="GO" id="GO:0016616">
    <property type="term" value="F:oxidoreductase activity, acting on the CH-OH group of donors, NAD or NADP as acceptor"/>
    <property type="evidence" value="ECO:0007669"/>
    <property type="project" value="InterPro"/>
</dbReference>
<dbReference type="InterPro" id="IPR020843">
    <property type="entry name" value="ER"/>
</dbReference>
<evidence type="ECO:0000256" key="3">
    <source>
        <dbReference type="ARBA" id="ARBA00022723"/>
    </source>
</evidence>
<dbReference type="InterPro" id="IPR013154">
    <property type="entry name" value="ADH-like_N"/>
</dbReference>
<dbReference type="PANTHER" id="PTHR43161">
    <property type="entry name" value="SORBITOL DEHYDROGENASE"/>
    <property type="match status" value="1"/>
</dbReference>